<dbReference type="GO" id="GO:0015031">
    <property type="term" value="P:protein transport"/>
    <property type="evidence" value="ECO:0007669"/>
    <property type="project" value="UniProtKB-KW"/>
</dbReference>
<dbReference type="AlphaFoldDB" id="A0A540N703"/>
<dbReference type="InterPro" id="IPR046364">
    <property type="entry name" value="Exo70_C"/>
</dbReference>
<name>A0A540N703_MALBA</name>
<sequence length="120" mass="13262">MTLFGFPESVGKSKKLSPKKMFRVLDLYQAVSDLWPEIESIFSFESTFTVRSLAVNSLLKLGEAFRSMLEEFESAIQKETSKTPVLVGGVDPPEPTHGSIESTRGTKSLSQSERVDGICD</sequence>
<evidence type="ECO:0000313" key="7">
    <source>
        <dbReference type="Proteomes" id="UP000315295"/>
    </source>
</evidence>
<proteinExistence type="inferred from homology"/>
<dbReference type="SUPFAM" id="SSF74788">
    <property type="entry name" value="Cullin repeat-like"/>
    <property type="match status" value="1"/>
</dbReference>
<organism evidence="6 7">
    <name type="scientific">Malus baccata</name>
    <name type="common">Siberian crab apple</name>
    <name type="synonym">Pyrus baccata</name>
    <dbReference type="NCBI Taxonomy" id="106549"/>
    <lineage>
        <taxon>Eukaryota</taxon>
        <taxon>Viridiplantae</taxon>
        <taxon>Streptophyta</taxon>
        <taxon>Embryophyta</taxon>
        <taxon>Tracheophyta</taxon>
        <taxon>Spermatophyta</taxon>
        <taxon>Magnoliopsida</taxon>
        <taxon>eudicotyledons</taxon>
        <taxon>Gunneridae</taxon>
        <taxon>Pentapetalae</taxon>
        <taxon>rosids</taxon>
        <taxon>fabids</taxon>
        <taxon>Rosales</taxon>
        <taxon>Rosaceae</taxon>
        <taxon>Amygdaloideae</taxon>
        <taxon>Maleae</taxon>
        <taxon>Malus</taxon>
    </lineage>
</organism>
<feature type="region of interest" description="Disordered" evidence="4">
    <location>
        <begin position="83"/>
        <end position="120"/>
    </location>
</feature>
<gene>
    <name evidence="6" type="ORF">C1H46_007543</name>
</gene>
<accession>A0A540N703</accession>
<protein>
    <recommendedName>
        <fullName evidence="3">Exocyst subunit Exo70 family protein</fullName>
    </recommendedName>
</protein>
<dbReference type="Gene3D" id="1.20.1280.170">
    <property type="entry name" value="Exocyst complex component Exo70"/>
    <property type="match status" value="1"/>
</dbReference>
<dbReference type="PANTHER" id="PTHR12542">
    <property type="entry name" value="EXOCYST COMPLEX PROTEIN EXO70"/>
    <property type="match status" value="1"/>
</dbReference>
<evidence type="ECO:0000256" key="2">
    <source>
        <dbReference type="ARBA" id="ARBA00022448"/>
    </source>
</evidence>
<evidence type="ECO:0000256" key="1">
    <source>
        <dbReference type="ARBA" id="ARBA00006756"/>
    </source>
</evidence>
<dbReference type="InterPro" id="IPR016159">
    <property type="entry name" value="Cullin_repeat-like_dom_sf"/>
</dbReference>
<dbReference type="PANTHER" id="PTHR12542:SF17">
    <property type="entry name" value="EXOCYST SUBUNIT EXO70 FAMILY PROTEIN"/>
    <property type="match status" value="1"/>
</dbReference>
<dbReference type="GO" id="GO:0000145">
    <property type="term" value="C:exocyst"/>
    <property type="evidence" value="ECO:0007669"/>
    <property type="project" value="InterPro"/>
</dbReference>
<keyword evidence="2 3" id="KW-0813">Transport</keyword>
<evidence type="ECO:0000259" key="5">
    <source>
        <dbReference type="Pfam" id="PF03081"/>
    </source>
</evidence>
<dbReference type="GO" id="GO:0005546">
    <property type="term" value="F:phosphatidylinositol-4,5-bisphosphate binding"/>
    <property type="evidence" value="ECO:0007669"/>
    <property type="project" value="InterPro"/>
</dbReference>
<reference evidence="6 7" key="1">
    <citation type="journal article" date="2019" name="G3 (Bethesda)">
        <title>Sequencing of a Wild Apple (Malus baccata) Genome Unravels the Differences Between Cultivated and Wild Apple Species Regarding Disease Resistance and Cold Tolerance.</title>
        <authorList>
            <person name="Chen X."/>
        </authorList>
    </citation>
    <scope>NUCLEOTIDE SEQUENCE [LARGE SCALE GENOMIC DNA]</scope>
    <source>
        <strain evidence="7">cv. Shandingzi</strain>
        <tissue evidence="6">Leaves</tissue>
    </source>
</reference>
<dbReference type="Pfam" id="PF03081">
    <property type="entry name" value="Exo70_C"/>
    <property type="match status" value="1"/>
</dbReference>
<evidence type="ECO:0000256" key="4">
    <source>
        <dbReference type="SAM" id="MobiDB-lite"/>
    </source>
</evidence>
<evidence type="ECO:0000256" key="3">
    <source>
        <dbReference type="RuleBase" id="RU365026"/>
    </source>
</evidence>
<feature type="compositionally biased region" description="Polar residues" evidence="4">
    <location>
        <begin position="99"/>
        <end position="112"/>
    </location>
</feature>
<keyword evidence="7" id="KW-1185">Reference proteome</keyword>
<dbReference type="InterPro" id="IPR004140">
    <property type="entry name" value="Exo70"/>
</dbReference>
<keyword evidence="3" id="KW-0653">Protein transport</keyword>
<comment type="similarity">
    <text evidence="1 3">Belongs to the EXO70 family.</text>
</comment>
<dbReference type="STRING" id="106549.A0A540N703"/>
<dbReference type="GO" id="GO:0006887">
    <property type="term" value="P:exocytosis"/>
    <property type="evidence" value="ECO:0007669"/>
    <property type="project" value="UniProtKB-KW"/>
</dbReference>
<comment type="caution">
    <text evidence="6">The sequence shown here is derived from an EMBL/GenBank/DDBJ whole genome shotgun (WGS) entry which is preliminary data.</text>
</comment>
<dbReference type="EMBL" id="VIEB01000096">
    <property type="protein sequence ID" value="TQE06826.1"/>
    <property type="molecule type" value="Genomic_DNA"/>
</dbReference>
<comment type="function">
    <text evidence="3">Component of the exocyst complex.</text>
</comment>
<keyword evidence="3" id="KW-0268">Exocytosis</keyword>
<feature type="domain" description="Exocyst complex subunit Exo70 C-terminal" evidence="5">
    <location>
        <begin position="2"/>
        <end position="92"/>
    </location>
</feature>
<dbReference type="Proteomes" id="UP000315295">
    <property type="component" value="Unassembled WGS sequence"/>
</dbReference>
<evidence type="ECO:0000313" key="6">
    <source>
        <dbReference type="EMBL" id="TQE06826.1"/>
    </source>
</evidence>